<organism evidence="2">
    <name type="scientific">Caenorhabditis remanei</name>
    <name type="common">Caenorhabditis vulgaris</name>
    <dbReference type="NCBI Taxonomy" id="31234"/>
    <lineage>
        <taxon>Eukaryota</taxon>
        <taxon>Metazoa</taxon>
        <taxon>Ecdysozoa</taxon>
        <taxon>Nematoda</taxon>
        <taxon>Chromadorea</taxon>
        <taxon>Rhabditida</taxon>
        <taxon>Rhabditina</taxon>
        <taxon>Rhabditomorpha</taxon>
        <taxon>Rhabditoidea</taxon>
        <taxon>Rhabditidae</taxon>
        <taxon>Peloderinae</taxon>
        <taxon>Caenorhabditis</taxon>
    </lineage>
</organism>
<accession>E3N0A1</accession>
<name>E3N0A1_CAERE</name>
<reference evidence="1" key="1">
    <citation type="submission" date="2007-07" db="EMBL/GenBank/DDBJ databases">
        <title>PCAP assembly of the Caenorhabditis remanei genome.</title>
        <authorList>
            <consortium name="The Caenorhabditis remanei Sequencing Consortium"/>
            <person name="Wilson R.K."/>
        </authorList>
    </citation>
    <scope>NUCLEOTIDE SEQUENCE [LARGE SCALE GENOMIC DNA]</scope>
    <source>
        <strain evidence="1">PB4641</strain>
    </source>
</reference>
<dbReference type="InParanoid" id="E3N0A1"/>
<dbReference type="HOGENOM" id="CLU_3242684_0_0_1"/>
<proteinExistence type="predicted"/>
<dbReference type="AlphaFoldDB" id="E3N0A1"/>
<protein>
    <submittedName>
        <fullName evidence="1">Uncharacterized protein</fullName>
    </submittedName>
</protein>
<gene>
    <name evidence="1" type="ORF">CRE_12212</name>
</gene>
<sequence length="43" mass="5370">MFIANNCMPQFRWEDVYSKYRKSFNRECYPFGRRLDDCRVNGR</sequence>
<evidence type="ECO:0000313" key="2">
    <source>
        <dbReference type="Proteomes" id="UP000008281"/>
    </source>
</evidence>
<dbReference type="EMBL" id="DS268504">
    <property type="protein sequence ID" value="EFP13337.1"/>
    <property type="molecule type" value="Genomic_DNA"/>
</dbReference>
<keyword evidence="2" id="KW-1185">Reference proteome</keyword>
<evidence type="ECO:0000313" key="1">
    <source>
        <dbReference type="EMBL" id="EFP13337.1"/>
    </source>
</evidence>
<dbReference type="Proteomes" id="UP000008281">
    <property type="component" value="Unassembled WGS sequence"/>
</dbReference>